<name>K0TC12_THAOC</name>
<dbReference type="SMART" id="SM00156">
    <property type="entry name" value="PP2Ac"/>
    <property type="match status" value="1"/>
</dbReference>
<comment type="similarity">
    <text evidence="4">Belongs to the PPP phosphatase family.</text>
</comment>
<gene>
    <name evidence="7" type="ORF">THAOC_02036</name>
</gene>
<feature type="region of interest" description="Disordered" evidence="5">
    <location>
        <begin position="1"/>
        <end position="42"/>
    </location>
</feature>
<evidence type="ECO:0000256" key="2">
    <source>
        <dbReference type="ARBA" id="ARBA00022801"/>
    </source>
</evidence>
<dbReference type="SUPFAM" id="SSF56300">
    <property type="entry name" value="Metallo-dependent phosphatases"/>
    <property type="match status" value="1"/>
</dbReference>
<feature type="domain" description="Serine/threonine specific protein phosphatases" evidence="6">
    <location>
        <begin position="167"/>
        <end position="172"/>
    </location>
</feature>
<evidence type="ECO:0000313" key="8">
    <source>
        <dbReference type="Proteomes" id="UP000266841"/>
    </source>
</evidence>
<dbReference type="Gene3D" id="3.60.21.10">
    <property type="match status" value="1"/>
</dbReference>
<sequence length="363" mass="40432">MRESREREAKSRGRTGGEESRVEVGRQASGRPGQTSHCTDFGAMGVPSIDQPGCSVSSSYTDLDGYLSKLTSGNHLSEREIESLVKKGIEQLSSESNVQPISAPVTICGDLHGQFYDLMELFCVGGSVPDTNYLFLGDYVDRGYYSVETITLLVCLKVRHPQRVHIIRGNHESRQITQVYGFYDECLRKYGSAKVWRLFTDLFDHIPVAALVENSIFCLHAGLSPSLDTLDHIRELDRVQEIPHEGPLCDLMWSDPEDGTNGWGISPRGAGYVFGSDIVAQFNQINGLDLIARAHQLVMEGYKMMFDNSLVTVWSAPNYCYRCGNVASIMEVDENMGKTFKVFDPAPLHLRQVPGKTGPDYFL</sequence>
<dbReference type="EC" id="3.1.3.16" evidence="4"/>
<dbReference type="InterPro" id="IPR047129">
    <property type="entry name" value="PPA2-like"/>
</dbReference>
<dbReference type="Proteomes" id="UP000266841">
    <property type="component" value="Unassembled WGS sequence"/>
</dbReference>
<keyword evidence="2 4" id="KW-0378">Hydrolase</keyword>
<dbReference type="AlphaFoldDB" id="K0TC12"/>
<dbReference type="CDD" id="cd07415">
    <property type="entry name" value="MPP_PP2A_PP4_PP6"/>
    <property type="match status" value="1"/>
</dbReference>
<evidence type="ECO:0000259" key="6">
    <source>
        <dbReference type="PROSITE" id="PS00125"/>
    </source>
</evidence>
<protein>
    <recommendedName>
        <fullName evidence="4">Serine/threonine-protein phosphatase</fullName>
        <ecNumber evidence="4">3.1.3.16</ecNumber>
    </recommendedName>
</protein>
<dbReference type="GO" id="GO:0004722">
    <property type="term" value="F:protein serine/threonine phosphatase activity"/>
    <property type="evidence" value="ECO:0007669"/>
    <property type="project" value="UniProtKB-EC"/>
</dbReference>
<organism evidence="7 8">
    <name type="scientific">Thalassiosira oceanica</name>
    <name type="common">Marine diatom</name>
    <dbReference type="NCBI Taxonomy" id="159749"/>
    <lineage>
        <taxon>Eukaryota</taxon>
        <taxon>Sar</taxon>
        <taxon>Stramenopiles</taxon>
        <taxon>Ochrophyta</taxon>
        <taxon>Bacillariophyta</taxon>
        <taxon>Coscinodiscophyceae</taxon>
        <taxon>Thalassiosirophycidae</taxon>
        <taxon>Thalassiosirales</taxon>
        <taxon>Thalassiosiraceae</taxon>
        <taxon>Thalassiosira</taxon>
    </lineage>
</organism>
<keyword evidence="3" id="KW-0464">Manganese</keyword>
<accession>K0TC12</accession>
<dbReference type="PANTHER" id="PTHR45619">
    <property type="entry name" value="SERINE/THREONINE-PROTEIN PHOSPHATASE PP2A-RELATED"/>
    <property type="match status" value="1"/>
</dbReference>
<evidence type="ECO:0000256" key="3">
    <source>
        <dbReference type="ARBA" id="ARBA00023211"/>
    </source>
</evidence>
<dbReference type="PRINTS" id="PR00114">
    <property type="entry name" value="STPHPHTASE"/>
</dbReference>
<proteinExistence type="inferred from homology"/>
<dbReference type="Pfam" id="PF00149">
    <property type="entry name" value="Metallophos"/>
    <property type="match status" value="1"/>
</dbReference>
<comment type="catalytic activity">
    <reaction evidence="4">
        <text>O-phospho-L-threonyl-[protein] + H2O = L-threonyl-[protein] + phosphate</text>
        <dbReference type="Rhea" id="RHEA:47004"/>
        <dbReference type="Rhea" id="RHEA-COMP:11060"/>
        <dbReference type="Rhea" id="RHEA-COMP:11605"/>
        <dbReference type="ChEBI" id="CHEBI:15377"/>
        <dbReference type="ChEBI" id="CHEBI:30013"/>
        <dbReference type="ChEBI" id="CHEBI:43474"/>
        <dbReference type="ChEBI" id="CHEBI:61977"/>
        <dbReference type="EC" id="3.1.3.16"/>
    </reaction>
</comment>
<feature type="compositionally biased region" description="Basic and acidic residues" evidence="5">
    <location>
        <begin position="1"/>
        <end position="24"/>
    </location>
</feature>
<keyword evidence="1" id="KW-0479">Metal-binding</keyword>
<dbReference type="InterPro" id="IPR029052">
    <property type="entry name" value="Metallo-depent_PP-like"/>
</dbReference>
<dbReference type="InterPro" id="IPR004843">
    <property type="entry name" value="Calcineurin-like_PHP"/>
</dbReference>
<evidence type="ECO:0000256" key="4">
    <source>
        <dbReference type="RuleBase" id="RU004273"/>
    </source>
</evidence>
<dbReference type="EMBL" id="AGNL01002444">
    <property type="protein sequence ID" value="EJK76213.1"/>
    <property type="molecule type" value="Genomic_DNA"/>
</dbReference>
<dbReference type="eggNOG" id="KOG0372">
    <property type="taxonomic scope" value="Eukaryota"/>
</dbReference>
<dbReference type="GO" id="GO:0046872">
    <property type="term" value="F:metal ion binding"/>
    <property type="evidence" value="ECO:0007669"/>
    <property type="project" value="UniProtKB-KW"/>
</dbReference>
<dbReference type="InterPro" id="IPR006186">
    <property type="entry name" value="Ser/Thr-sp_prot-phosphatase"/>
</dbReference>
<dbReference type="OrthoDB" id="1930084at2759"/>
<comment type="caution">
    <text evidence="7">The sequence shown here is derived from an EMBL/GenBank/DDBJ whole genome shotgun (WGS) entry which is preliminary data.</text>
</comment>
<evidence type="ECO:0000256" key="5">
    <source>
        <dbReference type="SAM" id="MobiDB-lite"/>
    </source>
</evidence>
<reference evidence="7 8" key="1">
    <citation type="journal article" date="2012" name="Genome Biol.">
        <title>Genome and low-iron response of an oceanic diatom adapted to chronic iron limitation.</title>
        <authorList>
            <person name="Lommer M."/>
            <person name="Specht M."/>
            <person name="Roy A.S."/>
            <person name="Kraemer L."/>
            <person name="Andreson R."/>
            <person name="Gutowska M.A."/>
            <person name="Wolf J."/>
            <person name="Bergner S.V."/>
            <person name="Schilhabel M.B."/>
            <person name="Klostermeier U.C."/>
            <person name="Beiko R.G."/>
            <person name="Rosenstiel P."/>
            <person name="Hippler M."/>
            <person name="Laroche J."/>
        </authorList>
    </citation>
    <scope>NUCLEOTIDE SEQUENCE [LARGE SCALE GENOMIC DNA]</scope>
    <source>
        <strain evidence="7 8">CCMP1005</strain>
    </source>
</reference>
<evidence type="ECO:0000256" key="1">
    <source>
        <dbReference type="ARBA" id="ARBA00022723"/>
    </source>
</evidence>
<evidence type="ECO:0000313" key="7">
    <source>
        <dbReference type="EMBL" id="EJK76213.1"/>
    </source>
</evidence>
<dbReference type="PROSITE" id="PS00125">
    <property type="entry name" value="SER_THR_PHOSPHATASE"/>
    <property type="match status" value="1"/>
</dbReference>
<keyword evidence="8" id="KW-1185">Reference proteome</keyword>
<dbReference type="OMA" id="NRIFCLH"/>